<feature type="compositionally biased region" description="Low complexity" evidence="1">
    <location>
        <begin position="1"/>
        <end position="15"/>
    </location>
</feature>
<reference evidence="2 3" key="1">
    <citation type="submission" date="2020-04" db="EMBL/GenBank/DDBJ databases">
        <title>Novosphingobium sp. TW-4 isolated from soil.</title>
        <authorList>
            <person name="Dahal R.H."/>
            <person name="Chaudhary D.K."/>
        </authorList>
    </citation>
    <scope>NUCLEOTIDE SEQUENCE [LARGE SCALE GENOMIC DNA]</scope>
    <source>
        <strain evidence="2 3">TW-4</strain>
    </source>
</reference>
<name>A0A7Y0BLQ1_9SPHN</name>
<comment type="caution">
    <text evidence="2">The sequence shown here is derived from an EMBL/GenBank/DDBJ whole genome shotgun (WGS) entry which is preliminary data.</text>
</comment>
<organism evidence="2 3">
    <name type="scientific">Novosphingobium olei</name>
    <dbReference type="NCBI Taxonomy" id="2728851"/>
    <lineage>
        <taxon>Bacteria</taxon>
        <taxon>Pseudomonadati</taxon>
        <taxon>Pseudomonadota</taxon>
        <taxon>Alphaproteobacteria</taxon>
        <taxon>Sphingomonadales</taxon>
        <taxon>Sphingomonadaceae</taxon>
        <taxon>Novosphingobium</taxon>
    </lineage>
</organism>
<feature type="compositionally biased region" description="Basic and acidic residues" evidence="1">
    <location>
        <begin position="117"/>
        <end position="132"/>
    </location>
</feature>
<evidence type="ECO:0000256" key="1">
    <source>
        <dbReference type="SAM" id="MobiDB-lite"/>
    </source>
</evidence>
<dbReference type="Proteomes" id="UP000583556">
    <property type="component" value="Unassembled WGS sequence"/>
</dbReference>
<protein>
    <submittedName>
        <fullName evidence="2">Uncharacterized protein</fullName>
    </submittedName>
</protein>
<sequence length="132" mass="13668">MRKASADAAGKASGKVSEKLADEPIPNPMTTVILADIALRAGGALLRRGVETGLLGQKFGTRKAKKIIKGRGLTQTLVGTALARVATRSVPGAIVVGGGLLAKTLYDRRHAAAQKAKGTEQVDEQAKRGKKA</sequence>
<feature type="region of interest" description="Disordered" evidence="1">
    <location>
        <begin position="1"/>
        <end position="24"/>
    </location>
</feature>
<dbReference type="EMBL" id="JABBGM010000001">
    <property type="protein sequence ID" value="NML92639.1"/>
    <property type="molecule type" value="Genomic_DNA"/>
</dbReference>
<proteinExistence type="predicted"/>
<evidence type="ECO:0000313" key="3">
    <source>
        <dbReference type="Proteomes" id="UP000583556"/>
    </source>
</evidence>
<keyword evidence="3" id="KW-1185">Reference proteome</keyword>
<feature type="region of interest" description="Disordered" evidence="1">
    <location>
        <begin position="113"/>
        <end position="132"/>
    </location>
</feature>
<gene>
    <name evidence="2" type="ORF">HHL27_03000</name>
</gene>
<dbReference type="AlphaFoldDB" id="A0A7Y0BLQ1"/>
<evidence type="ECO:0000313" key="2">
    <source>
        <dbReference type="EMBL" id="NML92639.1"/>
    </source>
</evidence>
<accession>A0A7Y0BLQ1</accession>